<dbReference type="InterPro" id="IPR000523">
    <property type="entry name" value="Mg_chelatse_chII-like_cat_dom"/>
</dbReference>
<dbReference type="SUPFAM" id="SSF52540">
    <property type="entry name" value="P-loop containing nucleoside triphosphate hydrolases"/>
    <property type="match status" value="1"/>
</dbReference>
<evidence type="ECO:0000313" key="2">
    <source>
        <dbReference type="EMBL" id="RAK19866.1"/>
    </source>
</evidence>
<reference evidence="2 3" key="1">
    <citation type="submission" date="2018-06" db="EMBL/GenBank/DDBJ databases">
        <title>Genomic Encyclopedia of Type Strains, Phase III (KMG-III): the genomes of soil and plant-associated and newly described type strains.</title>
        <authorList>
            <person name="Whitman W."/>
        </authorList>
    </citation>
    <scope>NUCLEOTIDE SEQUENCE [LARGE SCALE GENOMIC DNA]</scope>
    <source>
        <strain evidence="2 3">CGMCC 1.8979</strain>
    </source>
</reference>
<dbReference type="Gene3D" id="3.40.50.300">
    <property type="entry name" value="P-loop containing nucleotide triphosphate hydrolases"/>
    <property type="match status" value="1"/>
</dbReference>
<dbReference type="Proteomes" id="UP000248555">
    <property type="component" value="Unassembled WGS sequence"/>
</dbReference>
<dbReference type="AlphaFoldDB" id="A0A327YI33"/>
<dbReference type="Pfam" id="PF13541">
    <property type="entry name" value="ChlI"/>
    <property type="match status" value="1"/>
</dbReference>
<dbReference type="SUPFAM" id="SSF54211">
    <property type="entry name" value="Ribosomal protein S5 domain 2-like"/>
    <property type="match status" value="1"/>
</dbReference>
<dbReference type="InterPro" id="IPR014721">
    <property type="entry name" value="Ribsml_uS5_D2-typ_fold_subgr"/>
</dbReference>
<sequence>MFDLAMAIGILQAKEKLKVPISSDIAFFGSLSLDGMIQPVDGMLPAILAAKKLGFKQVYLPYDPTLPLHHLQNFNCVFVQTLDEAVQRLQGQQVFSPFFHLPPTVDTPPKHHRDFQHIIGHQQAKRALEIAAAGAHNVLMIGPPGCGKSLLAETFPTILPRLSNDTQLEVLSLYKLAGEPCANRGYPPFRHPHHSASSVSLIGGGTHPKPGEVSLAHHGVLFLSLRVPGTTKKCRKAPRREIAAGLFLLMVLQN</sequence>
<dbReference type="Gene3D" id="3.30.230.10">
    <property type="match status" value="1"/>
</dbReference>
<evidence type="ECO:0000259" key="1">
    <source>
        <dbReference type="Pfam" id="PF01078"/>
    </source>
</evidence>
<gene>
    <name evidence="2" type="ORF">B0I26_10548</name>
</gene>
<dbReference type="InterPro" id="IPR020568">
    <property type="entry name" value="Ribosomal_Su5_D2-typ_SF"/>
</dbReference>
<dbReference type="InterPro" id="IPR027417">
    <property type="entry name" value="P-loop_NTPase"/>
</dbReference>
<dbReference type="EMBL" id="QLMH01000005">
    <property type="protein sequence ID" value="RAK19866.1"/>
    <property type="molecule type" value="Genomic_DNA"/>
</dbReference>
<dbReference type="GO" id="GO:0005524">
    <property type="term" value="F:ATP binding"/>
    <property type="evidence" value="ECO:0007669"/>
    <property type="project" value="InterPro"/>
</dbReference>
<organism evidence="2 3">
    <name type="scientific">Paranoxybacillus vitaminiphilus</name>
    <dbReference type="NCBI Taxonomy" id="581036"/>
    <lineage>
        <taxon>Bacteria</taxon>
        <taxon>Bacillati</taxon>
        <taxon>Bacillota</taxon>
        <taxon>Bacilli</taxon>
        <taxon>Bacillales</taxon>
        <taxon>Anoxybacillaceae</taxon>
        <taxon>Paranoxybacillus</taxon>
    </lineage>
</organism>
<keyword evidence="3" id="KW-1185">Reference proteome</keyword>
<dbReference type="InterPro" id="IPR045006">
    <property type="entry name" value="CHLI-like"/>
</dbReference>
<proteinExistence type="predicted"/>
<feature type="domain" description="Magnesium chelatase ChlI-like catalytic" evidence="1">
    <location>
        <begin position="114"/>
        <end position="223"/>
    </location>
</feature>
<evidence type="ECO:0000313" key="3">
    <source>
        <dbReference type="Proteomes" id="UP000248555"/>
    </source>
</evidence>
<comment type="caution">
    <text evidence="2">The sequence shown here is derived from an EMBL/GenBank/DDBJ whole genome shotgun (WGS) entry which is preliminary data.</text>
</comment>
<dbReference type="PANTHER" id="PTHR32039:SF7">
    <property type="entry name" value="COMPETENCE PROTEIN COMM"/>
    <property type="match status" value="1"/>
</dbReference>
<accession>A0A327YI33</accession>
<dbReference type="PANTHER" id="PTHR32039">
    <property type="entry name" value="MAGNESIUM-CHELATASE SUBUNIT CHLI"/>
    <property type="match status" value="1"/>
</dbReference>
<protein>
    <submittedName>
        <fullName evidence="2">Mg-chelatase subunit ChlI-like protein</fullName>
    </submittedName>
</protein>
<name>A0A327YI33_9BACL</name>
<dbReference type="Pfam" id="PF01078">
    <property type="entry name" value="Mg_chelatase"/>
    <property type="match status" value="1"/>
</dbReference>